<proteinExistence type="predicted"/>
<sequence length="97" mass="11010">MIAERRWTRTTAEAECFYRNHKKLSAVLAMSNFIEVILLNGRAYTGYVTSGSVGNNAGCDGTWRYYGYTTIILEDNTEVTFDHLEIAEVKTVVYSEI</sequence>
<reference evidence="1 2" key="1">
    <citation type="submission" date="2022-12" db="EMBL/GenBank/DDBJ databases">
        <title>Polyphasic characterization of Geotalea uranireducens NIT-SL11 newly isolated from a complex of sewage sludge and microbially reduced graphene oxide.</title>
        <authorList>
            <person name="Xie L."/>
            <person name="Yoshida N."/>
            <person name="Meng L."/>
        </authorList>
    </citation>
    <scope>NUCLEOTIDE SEQUENCE [LARGE SCALE GENOMIC DNA]</scope>
    <source>
        <strain evidence="1 2">NIT-SL11</strain>
    </source>
</reference>
<gene>
    <name evidence="1" type="ORF">GURASL_07620</name>
</gene>
<dbReference type="Proteomes" id="UP001317705">
    <property type="component" value="Chromosome"/>
</dbReference>
<protein>
    <submittedName>
        <fullName evidence="1">Uncharacterized protein</fullName>
    </submittedName>
</protein>
<name>A0ABN6VNL3_9BACT</name>
<dbReference type="RefSeq" id="WP_282001918.1">
    <property type="nucleotide sequence ID" value="NZ_AP027151.1"/>
</dbReference>
<accession>A0ABN6VNL3</accession>
<evidence type="ECO:0000313" key="1">
    <source>
        <dbReference type="EMBL" id="BDV41839.1"/>
    </source>
</evidence>
<keyword evidence="2" id="KW-1185">Reference proteome</keyword>
<evidence type="ECO:0000313" key="2">
    <source>
        <dbReference type="Proteomes" id="UP001317705"/>
    </source>
</evidence>
<dbReference type="EMBL" id="AP027151">
    <property type="protein sequence ID" value="BDV41839.1"/>
    <property type="molecule type" value="Genomic_DNA"/>
</dbReference>
<organism evidence="1 2">
    <name type="scientific">Geotalea uraniireducens</name>
    <dbReference type="NCBI Taxonomy" id="351604"/>
    <lineage>
        <taxon>Bacteria</taxon>
        <taxon>Pseudomonadati</taxon>
        <taxon>Thermodesulfobacteriota</taxon>
        <taxon>Desulfuromonadia</taxon>
        <taxon>Geobacterales</taxon>
        <taxon>Geobacteraceae</taxon>
        <taxon>Geotalea</taxon>
    </lineage>
</organism>